<evidence type="ECO:0000313" key="1">
    <source>
        <dbReference type="EMBL" id="GIQ69578.1"/>
    </source>
</evidence>
<comment type="caution">
    <text evidence="1">The sequence shown here is derived from an EMBL/GenBank/DDBJ whole genome shotgun (WGS) entry which is preliminary data.</text>
</comment>
<dbReference type="Proteomes" id="UP000677918">
    <property type="component" value="Unassembled WGS sequence"/>
</dbReference>
<dbReference type="RefSeq" id="WP_213412377.1">
    <property type="nucleotide sequence ID" value="NZ_BOVK01000031.1"/>
</dbReference>
<organism evidence="1 2">
    <name type="scientific">Xylanibacillus composti</name>
    <dbReference type="NCBI Taxonomy" id="1572762"/>
    <lineage>
        <taxon>Bacteria</taxon>
        <taxon>Bacillati</taxon>
        <taxon>Bacillota</taxon>
        <taxon>Bacilli</taxon>
        <taxon>Bacillales</taxon>
        <taxon>Paenibacillaceae</taxon>
        <taxon>Xylanibacillus</taxon>
    </lineage>
</organism>
<dbReference type="AlphaFoldDB" id="A0A8J4H6H4"/>
<proteinExistence type="predicted"/>
<evidence type="ECO:0000313" key="2">
    <source>
        <dbReference type="Proteomes" id="UP000677918"/>
    </source>
</evidence>
<reference evidence="1" key="1">
    <citation type="submission" date="2021-04" db="EMBL/GenBank/DDBJ databases">
        <title>Draft genome sequence of Xylanibacillus composti strain K13.</title>
        <authorList>
            <person name="Uke A."/>
            <person name="Chhe C."/>
            <person name="Baramee S."/>
            <person name="Kosugi A."/>
        </authorList>
    </citation>
    <scope>NUCLEOTIDE SEQUENCE</scope>
    <source>
        <strain evidence="1">K13</strain>
    </source>
</reference>
<accession>A0A8J4H6H4</accession>
<protein>
    <submittedName>
        <fullName evidence="1">Uncharacterized protein</fullName>
    </submittedName>
</protein>
<keyword evidence="2" id="KW-1185">Reference proteome</keyword>
<name>A0A8J4H6H4_9BACL</name>
<sequence>MRMAVMQKMTGTDLHACTDEVSAVKDELAVPFHVGADCCSAAPAYVLRKRFHQL</sequence>
<gene>
    <name evidence="1" type="ORF">XYCOK13_24020</name>
</gene>
<dbReference type="EMBL" id="BOVK01000031">
    <property type="protein sequence ID" value="GIQ69578.1"/>
    <property type="molecule type" value="Genomic_DNA"/>
</dbReference>